<name>A0ABW3LPH4_9BACI</name>
<dbReference type="PANTHER" id="PTHR43178:SF5">
    <property type="entry name" value="LIPOAMIDE ACYLTRANSFERASE COMPONENT OF BRANCHED-CHAIN ALPHA-KETO ACID DEHYDROGENASE COMPLEX, MITOCHONDRIAL"/>
    <property type="match status" value="1"/>
</dbReference>
<organism evidence="5 6">
    <name type="scientific">Virgibacillus byunsanensis</name>
    <dbReference type="NCBI Taxonomy" id="570945"/>
    <lineage>
        <taxon>Bacteria</taxon>
        <taxon>Bacillati</taxon>
        <taxon>Bacillota</taxon>
        <taxon>Bacilli</taxon>
        <taxon>Bacillales</taxon>
        <taxon>Bacillaceae</taxon>
        <taxon>Virgibacillus</taxon>
    </lineage>
</organism>
<keyword evidence="6" id="KW-1185">Reference proteome</keyword>
<accession>A0ABW3LPH4</accession>
<keyword evidence="2 5" id="KW-0808">Transferase</keyword>
<evidence type="ECO:0000313" key="5">
    <source>
        <dbReference type="EMBL" id="MFD1039379.1"/>
    </source>
</evidence>
<evidence type="ECO:0000256" key="1">
    <source>
        <dbReference type="ARBA" id="ARBA00001938"/>
    </source>
</evidence>
<dbReference type="Pfam" id="PF00198">
    <property type="entry name" value="2-oxoacid_dh"/>
    <property type="match status" value="1"/>
</dbReference>
<evidence type="ECO:0000256" key="3">
    <source>
        <dbReference type="ARBA" id="ARBA00023315"/>
    </source>
</evidence>
<keyword evidence="3 5" id="KW-0012">Acyltransferase</keyword>
<dbReference type="RefSeq" id="WP_390363039.1">
    <property type="nucleotide sequence ID" value="NZ_JBHTKJ010000035.1"/>
</dbReference>
<feature type="domain" description="2-oxoacid dehydrogenase acyltransferase catalytic" evidence="4">
    <location>
        <begin position="8"/>
        <end position="222"/>
    </location>
</feature>
<gene>
    <name evidence="5" type="ORF">ACFQ3N_13390</name>
</gene>
<comment type="cofactor">
    <cofactor evidence="1">
        <name>(R)-lipoate</name>
        <dbReference type="ChEBI" id="CHEBI:83088"/>
    </cofactor>
</comment>
<dbReference type="InterPro" id="IPR023213">
    <property type="entry name" value="CAT-like_dom_sf"/>
</dbReference>
<dbReference type="EC" id="2.3.1.-" evidence="5"/>
<sequence length="224" mass="24777">MDERNKPVTRKVKGMRRTIARRMHESLSETAQLTLHTRLEIPELVAFKKENSVSYTDLFLKASAVALRDNPSLNATMIDNTINVYATVNIGVAVALDEGLMVPVIENVEQKTLEEIAKERKVLIEKTQTGQLSSEEVTSGTFTVSNLGMYPVDGFTPILNPPQVALLGIGRIQELPRVISGDIQNVPVVHLSLTIDHRAVDGAPGGEFLKELKNVLEDPERLRD</sequence>
<proteinExistence type="predicted"/>
<dbReference type="SUPFAM" id="SSF52777">
    <property type="entry name" value="CoA-dependent acyltransferases"/>
    <property type="match status" value="1"/>
</dbReference>
<evidence type="ECO:0000313" key="6">
    <source>
        <dbReference type="Proteomes" id="UP001597040"/>
    </source>
</evidence>
<dbReference type="InterPro" id="IPR001078">
    <property type="entry name" value="2-oxoacid_DH_actylTfrase"/>
</dbReference>
<protein>
    <submittedName>
        <fullName evidence="5">Dihydrolipoamide acetyltransferase family protein</fullName>
        <ecNumber evidence="5">2.3.1.-</ecNumber>
    </submittedName>
</protein>
<dbReference type="Gene3D" id="3.30.559.10">
    <property type="entry name" value="Chloramphenicol acetyltransferase-like domain"/>
    <property type="match status" value="1"/>
</dbReference>
<evidence type="ECO:0000256" key="2">
    <source>
        <dbReference type="ARBA" id="ARBA00022679"/>
    </source>
</evidence>
<dbReference type="PANTHER" id="PTHR43178">
    <property type="entry name" value="DIHYDROLIPOAMIDE ACETYLTRANSFERASE COMPONENT OF PYRUVATE DEHYDROGENASE COMPLEX"/>
    <property type="match status" value="1"/>
</dbReference>
<comment type="caution">
    <text evidence="5">The sequence shown here is derived from an EMBL/GenBank/DDBJ whole genome shotgun (WGS) entry which is preliminary data.</text>
</comment>
<evidence type="ECO:0000259" key="4">
    <source>
        <dbReference type="Pfam" id="PF00198"/>
    </source>
</evidence>
<dbReference type="Proteomes" id="UP001597040">
    <property type="component" value="Unassembled WGS sequence"/>
</dbReference>
<dbReference type="InterPro" id="IPR050743">
    <property type="entry name" value="2-oxoacid_DH_E2_comp"/>
</dbReference>
<dbReference type="GO" id="GO:0016746">
    <property type="term" value="F:acyltransferase activity"/>
    <property type="evidence" value="ECO:0007669"/>
    <property type="project" value="UniProtKB-KW"/>
</dbReference>
<reference evidence="6" key="1">
    <citation type="journal article" date="2019" name="Int. J. Syst. Evol. Microbiol.">
        <title>The Global Catalogue of Microorganisms (GCM) 10K type strain sequencing project: providing services to taxonomists for standard genome sequencing and annotation.</title>
        <authorList>
            <consortium name="The Broad Institute Genomics Platform"/>
            <consortium name="The Broad Institute Genome Sequencing Center for Infectious Disease"/>
            <person name="Wu L."/>
            <person name="Ma J."/>
        </authorList>
    </citation>
    <scope>NUCLEOTIDE SEQUENCE [LARGE SCALE GENOMIC DNA]</scope>
    <source>
        <strain evidence="6">CCUG 56754</strain>
    </source>
</reference>
<dbReference type="EMBL" id="JBHTKJ010000035">
    <property type="protein sequence ID" value="MFD1039379.1"/>
    <property type="molecule type" value="Genomic_DNA"/>
</dbReference>